<feature type="domain" description="Hyaluronan/mRNA-binding protein" evidence="2">
    <location>
        <begin position="21"/>
        <end position="105"/>
    </location>
</feature>
<reference evidence="3" key="1">
    <citation type="submission" date="2021-02" db="EMBL/GenBank/DDBJ databases">
        <authorList>
            <person name="Nieuwenhuis M."/>
            <person name="Van De Peppel L.J.J."/>
        </authorList>
    </citation>
    <scope>NUCLEOTIDE SEQUENCE</scope>
    <source>
        <strain evidence="3">D49</strain>
    </source>
</reference>
<evidence type="ECO:0000259" key="2">
    <source>
        <dbReference type="Pfam" id="PF04774"/>
    </source>
</evidence>
<gene>
    <name evidence="3" type="ORF">H0H81_010454</name>
</gene>
<dbReference type="Pfam" id="PF04774">
    <property type="entry name" value="HABP4_PAI-RBP1"/>
    <property type="match status" value="1"/>
</dbReference>
<feature type="compositionally biased region" description="Basic and acidic residues" evidence="1">
    <location>
        <begin position="13"/>
        <end position="28"/>
    </location>
</feature>
<comment type="caution">
    <text evidence="3">The sequence shown here is derived from an EMBL/GenBank/DDBJ whole genome shotgun (WGS) entry which is preliminary data.</text>
</comment>
<dbReference type="Proteomes" id="UP000717328">
    <property type="component" value="Unassembled WGS sequence"/>
</dbReference>
<feature type="compositionally biased region" description="Acidic residues" evidence="1">
    <location>
        <begin position="56"/>
        <end position="65"/>
    </location>
</feature>
<evidence type="ECO:0000313" key="4">
    <source>
        <dbReference type="Proteomes" id="UP000717328"/>
    </source>
</evidence>
<sequence>MTRTARASFPRAIVRDRSESKSGLDKSIRKNGAGAHSWGSLADEKDLEYAAMDDEELEFEQELSESDNLSTSSEPLEEKKIELQRPNSTLTSDELETARKFRKNALKTTDLDLSAIARTSSAVSTSPINTKSAIAVQPLV</sequence>
<dbReference type="InterPro" id="IPR006861">
    <property type="entry name" value="HABP4_PAIRBP1-bd"/>
</dbReference>
<proteinExistence type="predicted"/>
<dbReference type="EMBL" id="JABCKI010000033">
    <property type="protein sequence ID" value="KAG5653784.1"/>
    <property type="molecule type" value="Genomic_DNA"/>
</dbReference>
<feature type="region of interest" description="Disordered" evidence="1">
    <location>
        <begin position="1"/>
        <end position="41"/>
    </location>
</feature>
<evidence type="ECO:0000313" key="3">
    <source>
        <dbReference type="EMBL" id="KAG5653784.1"/>
    </source>
</evidence>
<keyword evidence="4" id="KW-1185">Reference proteome</keyword>
<evidence type="ECO:0000256" key="1">
    <source>
        <dbReference type="SAM" id="MobiDB-lite"/>
    </source>
</evidence>
<name>A0A9P7GNB4_9AGAR</name>
<dbReference type="OrthoDB" id="2562681at2759"/>
<reference evidence="3" key="2">
    <citation type="submission" date="2021-10" db="EMBL/GenBank/DDBJ databases">
        <title>Phylogenomics reveals ancestral predisposition of the termite-cultivated fungus Termitomyces towards a domesticated lifestyle.</title>
        <authorList>
            <person name="Auxier B."/>
            <person name="Grum-Grzhimaylo A."/>
            <person name="Cardenas M.E."/>
            <person name="Lodge J.D."/>
            <person name="Laessoe T."/>
            <person name="Pedersen O."/>
            <person name="Smith M.E."/>
            <person name="Kuyper T.W."/>
            <person name="Franco-Molano E.A."/>
            <person name="Baroni T.J."/>
            <person name="Aanen D.K."/>
        </authorList>
    </citation>
    <scope>NUCLEOTIDE SEQUENCE</scope>
    <source>
        <strain evidence="3">D49</strain>
    </source>
</reference>
<protein>
    <recommendedName>
        <fullName evidence="2">Hyaluronan/mRNA-binding protein domain-containing protein</fullName>
    </recommendedName>
</protein>
<dbReference type="AlphaFoldDB" id="A0A9P7GNB4"/>
<organism evidence="3 4">
    <name type="scientific">Sphagnurus paluster</name>
    <dbReference type="NCBI Taxonomy" id="117069"/>
    <lineage>
        <taxon>Eukaryota</taxon>
        <taxon>Fungi</taxon>
        <taxon>Dikarya</taxon>
        <taxon>Basidiomycota</taxon>
        <taxon>Agaricomycotina</taxon>
        <taxon>Agaricomycetes</taxon>
        <taxon>Agaricomycetidae</taxon>
        <taxon>Agaricales</taxon>
        <taxon>Tricholomatineae</taxon>
        <taxon>Lyophyllaceae</taxon>
        <taxon>Sphagnurus</taxon>
    </lineage>
</organism>
<accession>A0A9P7GNB4</accession>
<feature type="region of interest" description="Disordered" evidence="1">
    <location>
        <begin position="56"/>
        <end position="89"/>
    </location>
</feature>